<dbReference type="OMA" id="EIREPHW"/>
<dbReference type="OrthoDB" id="411615at2759"/>
<reference evidence="3" key="1">
    <citation type="submission" date="2025-08" db="UniProtKB">
        <authorList>
            <consortium name="RefSeq"/>
        </authorList>
    </citation>
    <scope>IDENTIFICATION</scope>
</reference>
<dbReference type="Proteomes" id="UP000189703">
    <property type="component" value="Unplaced"/>
</dbReference>
<protein>
    <submittedName>
        <fullName evidence="3">Uncharacterized protein LOC109115820</fullName>
    </submittedName>
</protein>
<accession>A0A1U8QC65</accession>
<dbReference type="KEGG" id="nnu:109115820"/>
<feature type="domain" description="Reverse transcriptase Ty1/copia-type" evidence="1">
    <location>
        <begin position="47"/>
        <end position="118"/>
    </location>
</feature>
<organism evidence="2 3">
    <name type="scientific">Nelumbo nucifera</name>
    <name type="common">Sacred lotus</name>
    <dbReference type="NCBI Taxonomy" id="4432"/>
    <lineage>
        <taxon>Eukaryota</taxon>
        <taxon>Viridiplantae</taxon>
        <taxon>Streptophyta</taxon>
        <taxon>Embryophyta</taxon>
        <taxon>Tracheophyta</taxon>
        <taxon>Spermatophyta</taxon>
        <taxon>Magnoliopsida</taxon>
        <taxon>Proteales</taxon>
        <taxon>Nelumbonaceae</taxon>
        <taxon>Nelumbo</taxon>
    </lineage>
</organism>
<dbReference type="GeneID" id="109115820"/>
<dbReference type="AlphaFoldDB" id="A0A1U8QC65"/>
<gene>
    <name evidence="3" type="primary">LOC109115820</name>
</gene>
<keyword evidence="2" id="KW-1185">Reference proteome</keyword>
<dbReference type="RefSeq" id="XP_019055770.1">
    <property type="nucleotide sequence ID" value="XM_019200225.1"/>
</dbReference>
<dbReference type="InParanoid" id="A0A1U8QC65"/>
<proteinExistence type="predicted"/>
<evidence type="ECO:0000259" key="1">
    <source>
        <dbReference type="Pfam" id="PF07727"/>
    </source>
</evidence>
<name>A0A1U8QC65_NELNU</name>
<dbReference type="Pfam" id="PF07727">
    <property type="entry name" value="RVT_2"/>
    <property type="match status" value="1"/>
</dbReference>
<sequence>MRPPEKLKDYFLAAITAGKDPTYFSEEIREPHWRQAMKEEIEALEHNGTWTLEPLPPGKRAIGCKWVYKTKYNSDGTIERHKARLVILGNNQKAGVDYNETFTPVAKMVTSRLFLVVVVA</sequence>
<dbReference type="STRING" id="4432.A0A1U8QC65"/>
<dbReference type="InterPro" id="IPR013103">
    <property type="entry name" value="RVT_2"/>
</dbReference>
<evidence type="ECO:0000313" key="2">
    <source>
        <dbReference type="Proteomes" id="UP000189703"/>
    </source>
</evidence>
<evidence type="ECO:0000313" key="3">
    <source>
        <dbReference type="RefSeq" id="XP_019055770.1"/>
    </source>
</evidence>